<name>A0A7W7DCT9_9ACTN</name>
<keyword evidence="2" id="KW-1185">Reference proteome</keyword>
<reference evidence="1 2" key="1">
    <citation type="submission" date="2020-08" db="EMBL/GenBank/DDBJ databases">
        <title>Sequencing the genomes of 1000 actinobacteria strains.</title>
        <authorList>
            <person name="Klenk H.-P."/>
        </authorList>
    </citation>
    <scope>NUCLEOTIDE SEQUENCE [LARGE SCALE GENOMIC DNA]</scope>
    <source>
        <strain evidence="1 2">DSM 45784</strain>
    </source>
</reference>
<organism evidence="1 2">
    <name type="scientific">Sphaerisporangium siamense</name>
    <dbReference type="NCBI Taxonomy" id="795645"/>
    <lineage>
        <taxon>Bacteria</taxon>
        <taxon>Bacillati</taxon>
        <taxon>Actinomycetota</taxon>
        <taxon>Actinomycetes</taxon>
        <taxon>Streptosporangiales</taxon>
        <taxon>Streptosporangiaceae</taxon>
        <taxon>Sphaerisporangium</taxon>
    </lineage>
</organism>
<proteinExistence type="predicted"/>
<dbReference type="Proteomes" id="UP000542210">
    <property type="component" value="Unassembled WGS sequence"/>
</dbReference>
<dbReference type="AlphaFoldDB" id="A0A7W7DCT9"/>
<evidence type="ECO:0000313" key="2">
    <source>
        <dbReference type="Proteomes" id="UP000542210"/>
    </source>
</evidence>
<evidence type="ECO:0000313" key="1">
    <source>
        <dbReference type="EMBL" id="MBB4703038.1"/>
    </source>
</evidence>
<sequence>MNQTKTKAVTEKKAHADTRHLCALREGLQDADVTCLIVKRLRVVLAHNTAEPVHHQPGELLVFGPDGIALARVTVCQATRGAAYRVTSAGDAPERLFIEAQAGEAIAYLRGLVRGHDLAAHATP</sequence>
<protein>
    <submittedName>
        <fullName evidence="1">Uncharacterized protein</fullName>
    </submittedName>
</protein>
<comment type="caution">
    <text evidence="1">The sequence shown here is derived from an EMBL/GenBank/DDBJ whole genome shotgun (WGS) entry which is preliminary data.</text>
</comment>
<dbReference type="RefSeq" id="WP_184883211.1">
    <property type="nucleotide sequence ID" value="NZ_BOOV01000005.1"/>
</dbReference>
<dbReference type="EMBL" id="JACHND010000001">
    <property type="protein sequence ID" value="MBB4703038.1"/>
    <property type="molecule type" value="Genomic_DNA"/>
</dbReference>
<gene>
    <name evidence="1" type="ORF">BJ982_004582</name>
</gene>
<accession>A0A7W7DCT9</accession>